<dbReference type="PANTHER" id="PTHR43744:SF12">
    <property type="entry name" value="ABC TRANSPORTER PERMEASE PROTEIN MG189-RELATED"/>
    <property type="match status" value="1"/>
</dbReference>
<keyword evidence="6 7" id="KW-0472">Membrane</keyword>
<name>A0A1N6ZAN6_9FIRM</name>
<keyword evidence="5 7" id="KW-1133">Transmembrane helix</keyword>
<evidence type="ECO:0000256" key="5">
    <source>
        <dbReference type="ARBA" id="ARBA00022989"/>
    </source>
</evidence>
<gene>
    <name evidence="9" type="ORF">SAMN05421834_11721</name>
</gene>
<feature type="transmembrane region" description="Helical" evidence="7">
    <location>
        <begin position="195"/>
        <end position="215"/>
    </location>
</feature>
<comment type="similarity">
    <text evidence="7">Belongs to the binding-protein-dependent transport system permease family.</text>
</comment>
<evidence type="ECO:0000256" key="6">
    <source>
        <dbReference type="ARBA" id="ARBA00023136"/>
    </source>
</evidence>
<evidence type="ECO:0000256" key="7">
    <source>
        <dbReference type="RuleBase" id="RU363032"/>
    </source>
</evidence>
<feature type="transmembrane region" description="Helical" evidence="7">
    <location>
        <begin position="6"/>
        <end position="28"/>
    </location>
</feature>
<dbReference type="AlphaFoldDB" id="A0A1N6ZAN6"/>
<feature type="transmembrane region" description="Helical" evidence="7">
    <location>
        <begin position="235"/>
        <end position="258"/>
    </location>
</feature>
<evidence type="ECO:0000313" key="9">
    <source>
        <dbReference type="EMBL" id="SIR23875.1"/>
    </source>
</evidence>
<dbReference type="GO" id="GO:0055085">
    <property type="term" value="P:transmembrane transport"/>
    <property type="evidence" value="ECO:0007669"/>
    <property type="project" value="InterPro"/>
</dbReference>
<evidence type="ECO:0000256" key="3">
    <source>
        <dbReference type="ARBA" id="ARBA00022475"/>
    </source>
</evidence>
<keyword evidence="2 7" id="KW-0813">Transport</keyword>
<dbReference type="Proteomes" id="UP000185669">
    <property type="component" value="Unassembled WGS sequence"/>
</dbReference>
<evidence type="ECO:0000256" key="4">
    <source>
        <dbReference type="ARBA" id="ARBA00022692"/>
    </source>
</evidence>
<dbReference type="CDD" id="cd06261">
    <property type="entry name" value="TM_PBP2"/>
    <property type="match status" value="1"/>
</dbReference>
<accession>A0A1N6ZAN6</accession>
<dbReference type="STRING" id="56779.SAMN05421834_11721"/>
<reference evidence="10" key="1">
    <citation type="submission" date="2017-01" db="EMBL/GenBank/DDBJ databases">
        <authorList>
            <person name="Varghese N."/>
            <person name="Submissions S."/>
        </authorList>
    </citation>
    <scope>NUCLEOTIDE SEQUENCE [LARGE SCALE GENOMIC DNA]</scope>
    <source>
        <strain evidence="10">ATCC 700103</strain>
    </source>
</reference>
<organism evidence="9 10">
    <name type="scientific">Halanaerobium kushneri</name>
    <dbReference type="NCBI Taxonomy" id="56779"/>
    <lineage>
        <taxon>Bacteria</taxon>
        <taxon>Bacillati</taxon>
        <taxon>Bacillota</taxon>
        <taxon>Clostridia</taxon>
        <taxon>Halanaerobiales</taxon>
        <taxon>Halanaerobiaceae</taxon>
        <taxon>Halanaerobium</taxon>
    </lineage>
</organism>
<dbReference type="SUPFAM" id="SSF161098">
    <property type="entry name" value="MetI-like"/>
    <property type="match status" value="1"/>
</dbReference>
<dbReference type="PROSITE" id="PS50928">
    <property type="entry name" value="ABC_TM1"/>
    <property type="match status" value="1"/>
</dbReference>
<evidence type="ECO:0000313" key="10">
    <source>
        <dbReference type="Proteomes" id="UP000185669"/>
    </source>
</evidence>
<dbReference type="PANTHER" id="PTHR43744">
    <property type="entry name" value="ABC TRANSPORTER PERMEASE PROTEIN MG189-RELATED-RELATED"/>
    <property type="match status" value="1"/>
</dbReference>
<dbReference type="Pfam" id="PF00528">
    <property type="entry name" value="BPD_transp_1"/>
    <property type="match status" value="1"/>
</dbReference>
<dbReference type="InterPro" id="IPR035906">
    <property type="entry name" value="MetI-like_sf"/>
</dbReference>
<dbReference type="RefSeq" id="WP_076545529.1">
    <property type="nucleotide sequence ID" value="NZ_FTNC01000017.1"/>
</dbReference>
<sequence length="273" mass="30727">MSKTAKIIVILLAGIWLLITLYPFIFMLQTSMKTNMEYFTTSVWAFPENISLDNYLTAMNSGFIRFYLNSLFVTITSLVIIIISASMAAYMIAKIDFKLSNSVFSFFLAGMMIPIHITLIPVYRMTQTMGLYDKLTGLIGPYVAFSLPISIFILTGFIAEIPRELEEAAYIDGANIFQIFTKIIFPLIKPAVSTVAIYNLVLLWNEFIYALVLISNPDKWNLTLGLWNFQGQYGTNVPMVMTGVMLSVLPLLLFYIFLQEKVIKGMTAGAVKG</sequence>
<feature type="transmembrane region" description="Helical" evidence="7">
    <location>
        <begin position="66"/>
        <end position="92"/>
    </location>
</feature>
<feature type="transmembrane region" description="Helical" evidence="7">
    <location>
        <begin position="135"/>
        <end position="158"/>
    </location>
</feature>
<dbReference type="InterPro" id="IPR000515">
    <property type="entry name" value="MetI-like"/>
</dbReference>
<feature type="domain" description="ABC transmembrane type-1" evidence="8">
    <location>
        <begin position="67"/>
        <end position="257"/>
    </location>
</feature>
<dbReference type="GO" id="GO:0005886">
    <property type="term" value="C:plasma membrane"/>
    <property type="evidence" value="ECO:0007669"/>
    <property type="project" value="UniProtKB-SubCell"/>
</dbReference>
<proteinExistence type="inferred from homology"/>
<protein>
    <submittedName>
        <fullName evidence="9">Carbohydrate ABC transporter membrane protein 2, CUT1 family</fullName>
    </submittedName>
</protein>
<keyword evidence="3" id="KW-1003">Cell membrane</keyword>
<evidence type="ECO:0000256" key="2">
    <source>
        <dbReference type="ARBA" id="ARBA00022448"/>
    </source>
</evidence>
<dbReference type="Gene3D" id="1.10.3720.10">
    <property type="entry name" value="MetI-like"/>
    <property type="match status" value="1"/>
</dbReference>
<dbReference type="EMBL" id="FTNC01000017">
    <property type="protein sequence ID" value="SIR23875.1"/>
    <property type="molecule type" value="Genomic_DNA"/>
</dbReference>
<keyword evidence="4 7" id="KW-0812">Transmembrane</keyword>
<comment type="subcellular location">
    <subcellularLocation>
        <location evidence="1 7">Cell membrane</location>
        <topology evidence="1 7">Multi-pass membrane protein</topology>
    </subcellularLocation>
</comment>
<keyword evidence="10" id="KW-1185">Reference proteome</keyword>
<evidence type="ECO:0000259" key="8">
    <source>
        <dbReference type="PROSITE" id="PS50928"/>
    </source>
</evidence>
<feature type="transmembrane region" description="Helical" evidence="7">
    <location>
        <begin position="104"/>
        <end position="123"/>
    </location>
</feature>
<dbReference type="OrthoDB" id="61400at2"/>
<evidence type="ECO:0000256" key="1">
    <source>
        <dbReference type="ARBA" id="ARBA00004651"/>
    </source>
</evidence>